<dbReference type="EMBL" id="JAOTEN010000001">
    <property type="protein sequence ID" value="MCU7612855.1"/>
    <property type="molecule type" value="Genomic_DNA"/>
</dbReference>
<feature type="domain" description="DUF4139" evidence="2">
    <location>
        <begin position="220"/>
        <end position="523"/>
    </location>
</feature>
<feature type="domain" description="DUF4140" evidence="3">
    <location>
        <begin position="31"/>
        <end position="133"/>
    </location>
</feature>
<feature type="signal peptide" evidence="1">
    <location>
        <begin position="1"/>
        <end position="18"/>
    </location>
</feature>
<protein>
    <submittedName>
        <fullName evidence="4">DUF4139 domain-containing protein</fullName>
    </submittedName>
</protein>
<dbReference type="Pfam" id="PF13600">
    <property type="entry name" value="DUF4140"/>
    <property type="match status" value="1"/>
</dbReference>
<evidence type="ECO:0000313" key="4">
    <source>
        <dbReference type="EMBL" id="MCU7612855.1"/>
    </source>
</evidence>
<gene>
    <name evidence="4" type="ORF">N0B16_00215</name>
</gene>
<evidence type="ECO:0000259" key="3">
    <source>
        <dbReference type="Pfam" id="PF13600"/>
    </source>
</evidence>
<proteinExistence type="predicted"/>
<keyword evidence="1" id="KW-0732">Signal</keyword>
<evidence type="ECO:0000313" key="5">
    <source>
        <dbReference type="Proteomes" id="UP001208114"/>
    </source>
</evidence>
<dbReference type="InterPro" id="IPR037291">
    <property type="entry name" value="DUF4139"/>
</dbReference>
<sequence>MKNNIFLFFLLMSSLYYAQKPIFSKAKVNAVNVYRTSAELQNSAVFSLPTGNSEIVISNISDEIYEKSLQVSINNKNVNILSVQYTDSYTSEYDMDNTNPRIKKVTDSISLVENLIYKSNIELEASNKTLELLDKNQTVLVGSNTSSVAQLMQLTEYYKNKRIEISTAVAQINKKNLDLQKKLNRLRSSLKINSEMEEASSDGVLILKVMSSSAVSVKAEINYLAENASWDPFYEVRGNKISEPLDVMFKAKVRQETGLDWKGVKLSLINGNSSRNSTAPVMQPWFLESYKPQLEGRINSGRISDTIAMEKNIEEVVVTGVGFRSVENQFNISFDVDIPYDILSNNQENFINLKQTKIPATYKYFVAPKYSKDAFLVAKIKDFNKYDLISAPANIVFENMYIGETTIKPNQTTDELSITLGDDKKISVRKEVIDDKSSVKMFSSYQEKTVTYDIVVRNNKKESIDIEIKDQFPLTKDELVKVELLQTDNAELDKEKGFLTWNVKISPSETKKIRVSYKVRFPKDFSISNLN</sequence>
<keyword evidence="5" id="KW-1185">Reference proteome</keyword>
<feature type="chain" id="PRO_5045131466" evidence="1">
    <location>
        <begin position="19"/>
        <end position="531"/>
    </location>
</feature>
<dbReference type="Pfam" id="PF13598">
    <property type="entry name" value="DUF4139"/>
    <property type="match status" value="1"/>
</dbReference>
<dbReference type="Proteomes" id="UP001208114">
    <property type="component" value="Unassembled WGS sequence"/>
</dbReference>
<dbReference type="RefSeq" id="WP_262988712.1">
    <property type="nucleotide sequence ID" value="NZ_JAOTEN010000001.1"/>
</dbReference>
<name>A0ABT2VSX2_9FLAO</name>
<evidence type="ECO:0000256" key="1">
    <source>
        <dbReference type="SAM" id="SignalP"/>
    </source>
</evidence>
<dbReference type="NCBIfam" id="TIGR02231">
    <property type="entry name" value="mucoidy inhibitor MuiA family protein"/>
    <property type="match status" value="1"/>
</dbReference>
<comment type="caution">
    <text evidence="4">The sequence shown here is derived from an EMBL/GenBank/DDBJ whole genome shotgun (WGS) entry which is preliminary data.</text>
</comment>
<organism evidence="4 5">
    <name type="scientific">Chryseobacterium gilvum</name>
    <dbReference type="NCBI Taxonomy" id="2976534"/>
    <lineage>
        <taxon>Bacteria</taxon>
        <taxon>Pseudomonadati</taxon>
        <taxon>Bacteroidota</taxon>
        <taxon>Flavobacteriia</taxon>
        <taxon>Flavobacteriales</taxon>
        <taxon>Weeksellaceae</taxon>
        <taxon>Chryseobacterium group</taxon>
        <taxon>Chryseobacterium</taxon>
    </lineage>
</organism>
<reference evidence="5" key="1">
    <citation type="submission" date="2023-07" db="EMBL/GenBank/DDBJ databases">
        <title>Chryseobacterium sp. GMJ5 Genome sequencing and assembly.</title>
        <authorList>
            <person name="Jung Y."/>
        </authorList>
    </citation>
    <scope>NUCLEOTIDE SEQUENCE [LARGE SCALE GENOMIC DNA]</scope>
    <source>
        <strain evidence="5">GMJ5</strain>
    </source>
</reference>
<dbReference type="InterPro" id="IPR025554">
    <property type="entry name" value="DUF4140"/>
</dbReference>
<evidence type="ECO:0000259" key="2">
    <source>
        <dbReference type="Pfam" id="PF13598"/>
    </source>
</evidence>
<dbReference type="PANTHER" id="PTHR31005:SF8">
    <property type="entry name" value="DUF4139 DOMAIN-CONTAINING PROTEIN"/>
    <property type="match status" value="1"/>
</dbReference>
<dbReference type="InterPro" id="IPR011935">
    <property type="entry name" value="CHP02231"/>
</dbReference>
<dbReference type="PANTHER" id="PTHR31005">
    <property type="entry name" value="DUF4139 DOMAIN-CONTAINING PROTEIN"/>
    <property type="match status" value="1"/>
</dbReference>
<accession>A0ABT2VSX2</accession>